<dbReference type="Gene3D" id="2.60.40.10">
    <property type="entry name" value="Immunoglobulins"/>
    <property type="match status" value="1"/>
</dbReference>
<comment type="caution">
    <text evidence="4">The sequence shown here is derived from an EMBL/GenBank/DDBJ whole genome shotgun (WGS) entry which is preliminary data.</text>
</comment>
<keyword evidence="5" id="KW-1185">Reference proteome</keyword>
<evidence type="ECO:0000313" key="5">
    <source>
        <dbReference type="Proteomes" id="UP001166304"/>
    </source>
</evidence>
<protein>
    <submittedName>
        <fullName evidence="4">DUF58 domain-containing protein</fullName>
    </submittedName>
</protein>
<keyword evidence="1" id="KW-0472">Membrane</keyword>
<dbReference type="Pfam" id="PF01882">
    <property type="entry name" value="DUF58"/>
    <property type="match status" value="1"/>
</dbReference>
<organism evidence="4 5">
    <name type="scientific">Haloarcula salina</name>
    <dbReference type="NCBI Taxonomy" id="1429914"/>
    <lineage>
        <taxon>Archaea</taxon>
        <taxon>Methanobacteriati</taxon>
        <taxon>Methanobacteriota</taxon>
        <taxon>Stenosarchaea group</taxon>
        <taxon>Halobacteria</taxon>
        <taxon>Halobacteriales</taxon>
        <taxon>Haloarculaceae</taxon>
        <taxon>Haloarcula</taxon>
    </lineage>
</organism>
<dbReference type="InterPro" id="IPR002881">
    <property type="entry name" value="DUF58"/>
</dbReference>
<reference evidence="4" key="1">
    <citation type="submission" date="2021-06" db="EMBL/GenBank/DDBJ databases">
        <title>New haloarchaea isolates fom saline soil.</title>
        <authorList>
            <person name="Duran-Viseras A."/>
            <person name="Sanchez-Porro C.S."/>
            <person name="Ventosa A."/>
        </authorList>
    </citation>
    <scope>NUCLEOTIDE SEQUENCE</scope>
    <source>
        <strain evidence="4">JCM 18369</strain>
    </source>
</reference>
<evidence type="ECO:0000256" key="1">
    <source>
        <dbReference type="SAM" id="Phobius"/>
    </source>
</evidence>
<accession>A0AA41G2J5</accession>
<name>A0AA41G2J5_9EURY</name>
<proteinExistence type="predicted"/>
<evidence type="ECO:0000313" key="4">
    <source>
        <dbReference type="EMBL" id="MBV0902238.1"/>
    </source>
</evidence>
<dbReference type="PANTHER" id="PTHR33608:SF6">
    <property type="entry name" value="BLL2464 PROTEIN"/>
    <property type="match status" value="1"/>
</dbReference>
<feature type="domain" description="DUF11" evidence="2">
    <location>
        <begin position="56"/>
        <end position="131"/>
    </location>
</feature>
<dbReference type="InterPro" id="IPR013783">
    <property type="entry name" value="Ig-like_fold"/>
</dbReference>
<dbReference type="Pfam" id="PF01345">
    <property type="entry name" value="DUF11"/>
    <property type="match status" value="1"/>
</dbReference>
<dbReference type="PANTHER" id="PTHR33608">
    <property type="entry name" value="BLL2464 PROTEIN"/>
    <property type="match status" value="1"/>
</dbReference>
<dbReference type="RefSeq" id="WP_162413582.1">
    <property type="nucleotide sequence ID" value="NZ_JAHQXE010000003.1"/>
</dbReference>
<dbReference type="EMBL" id="JAHQXE010000003">
    <property type="protein sequence ID" value="MBV0902238.1"/>
    <property type="molecule type" value="Genomic_DNA"/>
</dbReference>
<keyword evidence="1" id="KW-0812">Transmembrane</keyword>
<dbReference type="Proteomes" id="UP001166304">
    <property type="component" value="Unassembled WGS sequence"/>
</dbReference>
<feature type="transmembrane region" description="Helical" evidence="1">
    <location>
        <begin position="12"/>
        <end position="39"/>
    </location>
</feature>
<feature type="domain" description="DUF58" evidence="3">
    <location>
        <begin position="200"/>
        <end position="364"/>
    </location>
</feature>
<evidence type="ECO:0000259" key="3">
    <source>
        <dbReference type="Pfam" id="PF01882"/>
    </source>
</evidence>
<keyword evidence="1" id="KW-1133">Transmembrane helix</keyword>
<sequence>MSEGVQRTGRWFGLGGAALVAVGVGLLARVPALVLLGGLGVTLGAYDRLAVAPAADVTVRRSITPPEPSLGERVTVALTVRNDGDRTIPDLRVADGVPDTVRVVEGSASLGTALRPGAEATVTYEIAGGTDRCVFEPATVVVRDVVGVVARRTRVAVEPDAVTWERPAGSALLPLVPAVARRPGAVPVDEGGEGVSFYAVREHRSNDPLSRVDWNRYARTGDLSTVEFRREQSATVVVVVDARAAAAVAPRPDAETAVERSTAAAVALVEGLPEDGHAVGIAAYSPQRAWLDPGTTEVHRRRARELLRTDRAFTATPDGREPDVRRLLARLPTAANVVFLSPLCDDDAAAFARRLAANGHPVTVVSPDPTAADTAGHRLARLERAERLRLLRAAGLAVHDWGPNEALRRVTERAWRDGR</sequence>
<gene>
    <name evidence="4" type="ORF">KTS37_10605</name>
</gene>
<dbReference type="InterPro" id="IPR001434">
    <property type="entry name" value="OmcB-like_DUF11"/>
</dbReference>
<dbReference type="AlphaFoldDB" id="A0AA41G2J5"/>
<evidence type="ECO:0000259" key="2">
    <source>
        <dbReference type="Pfam" id="PF01345"/>
    </source>
</evidence>